<evidence type="ECO:0000313" key="2">
    <source>
        <dbReference type="EMBL" id="GHI67238.1"/>
    </source>
</evidence>
<feature type="compositionally biased region" description="Basic and acidic residues" evidence="1">
    <location>
        <begin position="1"/>
        <end position="12"/>
    </location>
</feature>
<evidence type="ECO:0000256" key="1">
    <source>
        <dbReference type="SAM" id="MobiDB-lite"/>
    </source>
</evidence>
<sequence>MDHQADDAEAHQLPEPLVPQERKRVTRASGNNIISKTIAMGPPSVPGAGPGTPCHPAPPRSSRSN</sequence>
<accession>A0ABQ3SGG5</accession>
<protein>
    <submittedName>
        <fullName evidence="2">Uncharacterized protein</fullName>
    </submittedName>
</protein>
<keyword evidence="3" id="KW-1185">Reference proteome</keyword>
<feature type="region of interest" description="Disordered" evidence="1">
    <location>
        <begin position="1"/>
        <end position="65"/>
    </location>
</feature>
<name>A0ABQ3SGG5_9ACTN</name>
<dbReference type="EMBL" id="BNEC01000003">
    <property type="protein sequence ID" value="GHI67238.1"/>
    <property type="molecule type" value="Genomic_DNA"/>
</dbReference>
<organism evidence="2 3">
    <name type="scientific">Streptomyces nojiriensis</name>
    <dbReference type="NCBI Taxonomy" id="66374"/>
    <lineage>
        <taxon>Bacteria</taxon>
        <taxon>Bacillati</taxon>
        <taxon>Actinomycetota</taxon>
        <taxon>Actinomycetes</taxon>
        <taxon>Kitasatosporales</taxon>
        <taxon>Streptomycetaceae</taxon>
        <taxon>Streptomyces</taxon>
    </lineage>
</organism>
<dbReference type="Proteomes" id="UP000613974">
    <property type="component" value="Unassembled WGS sequence"/>
</dbReference>
<proteinExistence type="predicted"/>
<reference evidence="3" key="1">
    <citation type="submission" date="2023-07" db="EMBL/GenBank/DDBJ databases">
        <title>Whole genome shotgun sequence of Streptomyces nojiriensis NBRC 13794.</title>
        <authorList>
            <person name="Komaki H."/>
            <person name="Tamura T."/>
        </authorList>
    </citation>
    <scope>NUCLEOTIDE SEQUENCE [LARGE SCALE GENOMIC DNA]</scope>
    <source>
        <strain evidence="3">NBRC 13794</strain>
    </source>
</reference>
<comment type="caution">
    <text evidence="2">The sequence shown here is derived from an EMBL/GenBank/DDBJ whole genome shotgun (WGS) entry which is preliminary data.</text>
</comment>
<evidence type="ECO:0000313" key="3">
    <source>
        <dbReference type="Proteomes" id="UP000613974"/>
    </source>
</evidence>
<gene>
    <name evidence="2" type="ORF">Snoj_11560</name>
</gene>